<dbReference type="InterPro" id="IPR012340">
    <property type="entry name" value="NA-bd_OB-fold"/>
</dbReference>
<dbReference type="EMBL" id="JALN02000003">
    <property type="protein sequence ID" value="KDE96913.1"/>
    <property type="molecule type" value="Genomic_DNA"/>
</dbReference>
<dbReference type="OrthoDB" id="5195005at2"/>
<dbReference type="Gene3D" id="2.40.50.140">
    <property type="entry name" value="Nucleic acid-binding proteins"/>
    <property type="match status" value="1"/>
</dbReference>
<dbReference type="Proteomes" id="UP000022835">
    <property type="component" value="Unassembled WGS sequence"/>
</dbReference>
<evidence type="ECO:0000313" key="1">
    <source>
        <dbReference type="EMBL" id="KDE96913.1"/>
    </source>
</evidence>
<gene>
    <name evidence="1" type="ORF">Y900_030225</name>
</gene>
<dbReference type="STRING" id="1440774.Y900_030225"/>
<comment type="caution">
    <text evidence="1">The sequence shown here is derived from an EMBL/GenBank/DDBJ whole genome shotgun (WGS) entry which is preliminary data.</text>
</comment>
<sequence length="108" mass="12023">MQSVGTIREWHTEEGWGVIDCPDTPGGCFAHFSHLFHEDLPPLGPGEVREVSGGFLEAFEGETVDFDWQPTAYPGSQDGYSFVAITVWPRGRPAPHRTIRYYKAGESP</sequence>
<dbReference type="AlphaFoldDB" id="A0A064CDW3"/>
<accession>A0A064CDW3</accession>
<reference evidence="1" key="1">
    <citation type="submission" date="2014-05" db="EMBL/GenBank/DDBJ databases">
        <title>Genome sequence of Mycobacterium aromaticivorans strain JS19b1T (= DSM 45407T).</title>
        <authorList>
            <person name="Kwak Y."/>
            <person name="Park G.-S."/>
            <person name="Li Q.X."/>
            <person name="Lee S.-E."/>
            <person name="Shin J.-H."/>
        </authorList>
    </citation>
    <scope>NUCLEOTIDE SEQUENCE [LARGE SCALE GENOMIC DNA]</scope>
    <source>
        <strain evidence="1">JS19b1</strain>
    </source>
</reference>
<keyword evidence="2" id="KW-1185">Reference proteome</keyword>
<evidence type="ECO:0008006" key="3">
    <source>
        <dbReference type="Google" id="ProtNLM"/>
    </source>
</evidence>
<protein>
    <recommendedName>
        <fullName evidence="3">CSD domain-containing protein</fullName>
    </recommendedName>
</protein>
<dbReference type="eggNOG" id="COG1278">
    <property type="taxonomic scope" value="Bacteria"/>
</dbReference>
<dbReference type="SUPFAM" id="SSF50249">
    <property type="entry name" value="Nucleic acid-binding proteins"/>
    <property type="match status" value="1"/>
</dbReference>
<name>A0A064CDW3_9MYCO</name>
<organism evidence="1 2">
    <name type="scientific">Mycolicibacterium aromaticivorans JS19b1 = JCM 16368</name>
    <dbReference type="NCBI Taxonomy" id="1440774"/>
    <lineage>
        <taxon>Bacteria</taxon>
        <taxon>Bacillati</taxon>
        <taxon>Actinomycetota</taxon>
        <taxon>Actinomycetes</taxon>
        <taxon>Mycobacteriales</taxon>
        <taxon>Mycobacteriaceae</taxon>
        <taxon>Mycolicibacterium</taxon>
    </lineage>
</organism>
<proteinExistence type="predicted"/>
<dbReference type="RefSeq" id="WP_036349619.1">
    <property type="nucleotide sequence ID" value="NZ_JALN02000003.1"/>
</dbReference>
<evidence type="ECO:0000313" key="2">
    <source>
        <dbReference type="Proteomes" id="UP000022835"/>
    </source>
</evidence>